<dbReference type="SUPFAM" id="SSF56059">
    <property type="entry name" value="Glutathione synthetase ATP-binding domain-like"/>
    <property type="match status" value="1"/>
</dbReference>
<dbReference type="EMBL" id="SJZB01000052">
    <property type="protein sequence ID" value="TCJ11611.1"/>
    <property type="molecule type" value="Genomic_DNA"/>
</dbReference>
<dbReference type="OrthoDB" id="344992at2"/>
<keyword evidence="2" id="KW-1185">Reference proteome</keyword>
<accession>A0A4R1B1F8</accession>
<sequence>MMSAGPLSSLSVPAPETDFPALPANVHARARVPVSAREAATMAAVVRAVEAVVALPAYRAAVLVHAPASAGHESAASGVFLGFDFHLTPAGPRLIEINTNAGGALLHLARPDLDAGMRAAAEARFLAMFLAEWRSQRGDRPLAAVAIVDERPAAQFLYPEFVLFQRLFERHGIAAVIADPAELAWRDGALRHGDRRIDLVYNRLTDFGLDTSGHAALRRAYLEDAVVLTPHPRAHALYADKRNLILLGDRATLLGWGVDPALAELLATAIPATVALTPANAEALWETRRKWFFKPANGYGSKGVYRGDKLTKRVWGEIQAADYVAQAHVPPAEQVVSVAGQDVALKCDLRNYVYRGEVQLMAARLYQGQTTNVRTPGGGFALVDVAAGASA</sequence>
<organism evidence="1 2">
    <name type="scientific">Parasulfuritortus cantonensis</name>
    <dbReference type="NCBI Taxonomy" id="2528202"/>
    <lineage>
        <taxon>Bacteria</taxon>
        <taxon>Pseudomonadati</taxon>
        <taxon>Pseudomonadota</taxon>
        <taxon>Betaproteobacteria</taxon>
        <taxon>Nitrosomonadales</taxon>
        <taxon>Thiobacillaceae</taxon>
        <taxon>Parasulfuritortus</taxon>
    </lineage>
</organism>
<protein>
    <recommendedName>
        <fullName evidence="3">Circularly permuted type 2 ATP-grasp protein</fullName>
    </recommendedName>
</protein>
<dbReference type="Proteomes" id="UP000295443">
    <property type="component" value="Unassembled WGS sequence"/>
</dbReference>
<name>A0A4R1B1F8_9PROT</name>
<proteinExistence type="predicted"/>
<dbReference type="RefSeq" id="WP_131449070.1">
    <property type="nucleotide sequence ID" value="NZ_SJZB01000052.1"/>
</dbReference>
<comment type="caution">
    <text evidence="1">The sequence shown here is derived from an EMBL/GenBank/DDBJ whole genome shotgun (WGS) entry which is preliminary data.</text>
</comment>
<evidence type="ECO:0000313" key="2">
    <source>
        <dbReference type="Proteomes" id="UP000295443"/>
    </source>
</evidence>
<reference evidence="1 2" key="1">
    <citation type="submission" date="2019-03" db="EMBL/GenBank/DDBJ databases">
        <title>Genome sequence of Thiobacillaceae bacterium LSR1, a sulfur-oxidizing bacterium isolated from freshwater sediment.</title>
        <authorList>
            <person name="Li S."/>
        </authorList>
    </citation>
    <scope>NUCLEOTIDE SEQUENCE [LARGE SCALE GENOMIC DNA]</scope>
    <source>
        <strain evidence="1 2">LSR1</strain>
    </source>
</reference>
<evidence type="ECO:0000313" key="1">
    <source>
        <dbReference type="EMBL" id="TCJ11611.1"/>
    </source>
</evidence>
<dbReference type="AlphaFoldDB" id="A0A4R1B1F8"/>
<gene>
    <name evidence="1" type="ORF">EZJ19_15165</name>
</gene>
<evidence type="ECO:0008006" key="3">
    <source>
        <dbReference type="Google" id="ProtNLM"/>
    </source>
</evidence>